<accession>A0A8J6LBZ9</accession>
<sequence length="550" mass="63794">MAVLLDNITNCVWQAFDVLQQDKSGYVHKSKLKVLTANVGTLLDLYGVERGLEHFRSTPTLNFDQFKYYLQKEVFSSLPNKLPLPELRNYEARIAEVCWLVCRRKFVCRENKIFSDESVFQIFRIFCLLGELIPDPHTEDTYQVLLHPSEAYNIAQTLANSLGCPWDDEDFTNLSISMGTFRLTPFIAVLESRSLVGVKDGYAISEAVTDIYQTLVEDVIKKGYLTKKGYIFPTMREYWFVLRPSELSYYKGRSEKECCGSLPIEPGSRVEAKSGYRIVLHTSERAFELGTTDHMTRVQWISALQLAADHSGGGQSYQRLQVARRKMQRAGRIQEMIRARAQLQQERSARQAAEGQAKELEAAVKEEARKLTDLEQLRTKLERLLEEETQAKRDEEIVRALQARVLAEEWEKREELERLQEEQRALLEQERGKRKEFEELQTEKEDQLRAFVKNTLEVFHSLFGVSGAEVRLAQLEKERQALDEQLKLAHNKIRLSEDRRELLEARLYQVAPAFRDGDRVRRAHSFMPSTKERPVLLEVRPATLRRPTKN</sequence>
<evidence type="ECO:0000313" key="4">
    <source>
        <dbReference type="Proteomes" id="UP000719412"/>
    </source>
</evidence>
<keyword evidence="1" id="KW-0175">Coiled coil</keyword>
<evidence type="ECO:0000256" key="1">
    <source>
        <dbReference type="SAM" id="Coils"/>
    </source>
</evidence>
<name>A0A8J6LBZ9_TENMO</name>
<proteinExistence type="predicted"/>
<dbReference type="Proteomes" id="UP000719412">
    <property type="component" value="Unassembled WGS sequence"/>
</dbReference>
<keyword evidence="4" id="KW-1185">Reference proteome</keyword>
<dbReference type="EMBL" id="JABDTM020024760">
    <property type="protein sequence ID" value="KAH0813983.1"/>
    <property type="molecule type" value="Genomic_DNA"/>
</dbReference>
<comment type="caution">
    <text evidence="3">The sequence shown here is derived from an EMBL/GenBank/DDBJ whole genome shotgun (WGS) entry which is preliminary data.</text>
</comment>
<evidence type="ECO:0000259" key="2">
    <source>
        <dbReference type="PROSITE" id="PS50003"/>
    </source>
</evidence>
<dbReference type="InterPro" id="IPR011993">
    <property type="entry name" value="PH-like_dom_sf"/>
</dbReference>
<dbReference type="InterPro" id="IPR001849">
    <property type="entry name" value="PH_domain"/>
</dbReference>
<dbReference type="PROSITE" id="PS50003">
    <property type="entry name" value="PH_DOMAIN"/>
    <property type="match status" value="1"/>
</dbReference>
<feature type="coiled-coil region" evidence="1">
    <location>
        <begin position="336"/>
        <end position="506"/>
    </location>
</feature>
<dbReference type="AlphaFoldDB" id="A0A8J6LBZ9"/>
<evidence type="ECO:0000313" key="3">
    <source>
        <dbReference type="EMBL" id="KAH0813983.1"/>
    </source>
</evidence>
<dbReference type="GO" id="GO:0005634">
    <property type="term" value="C:nucleus"/>
    <property type="evidence" value="ECO:0007669"/>
    <property type="project" value="TreeGrafter"/>
</dbReference>
<protein>
    <recommendedName>
        <fullName evidence="2">PH domain-containing protein</fullName>
    </recommendedName>
</protein>
<dbReference type="PANTHER" id="PTHR14383:SF5">
    <property type="entry name" value="RUN DOMAIN-CONTAINING PROTEIN"/>
    <property type="match status" value="1"/>
</dbReference>
<dbReference type="Gene3D" id="2.30.29.30">
    <property type="entry name" value="Pleckstrin-homology domain (PH domain)/Phosphotyrosine-binding domain (PTB)"/>
    <property type="match status" value="1"/>
</dbReference>
<gene>
    <name evidence="3" type="ORF">GEV33_008804</name>
</gene>
<reference evidence="3" key="1">
    <citation type="journal article" date="2020" name="J Insects Food Feed">
        <title>The yellow mealworm (Tenebrio molitor) genome: a resource for the emerging insects as food and feed industry.</title>
        <authorList>
            <person name="Eriksson T."/>
            <person name="Andere A."/>
            <person name="Kelstrup H."/>
            <person name="Emery V."/>
            <person name="Picard C."/>
        </authorList>
    </citation>
    <scope>NUCLEOTIDE SEQUENCE</scope>
    <source>
        <strain evidence="3">Stoneville</strain>
        <tissue evidence="3">Whole head</tissue>
    </source>
</reference>
<dbReference type="SMART" id="SM00233">
    <property type="entry name" value="PH"/>
    <property type="match status" value="1"/>
</dbReference>
<reference evidence="3" key="2">
    <citation type="submission" date="2021-08" db="EMBL/GenBank/DDBJ databases">
        <authorList>
            <person name="Eriksson T."/>
        </authorList>
    </citation>
    <scope>NUCLEOTIDE SEQUENCE</scope>
    <source>
        <strain evidence="3">Stoneville</strain>
        <tissue evidence="3">Whole head</tissue>
    </source>
</reference>
<organism evidence="3 4">
    <name type="scientific">Tenebrio molitor</name>
    <name type="common">Yellow mealworm beetle</name>
    <dbReference type="NCBI Taxonomy" id="7067"/>
    <lineage>
        <taxon>Eukaryota</taxon>
        <taxon>Metazoa</taxon>
        <taxon>Ecdysozoa</taxon>
        <taxon>Arthropoda</taxon>
        <taxon>Hexapoda</taxon>
        <taxon>Insecta</taxon>
        <taxon>Pterygota</taxon>
        <taxon>Neoptera</taxon>
        <taxon>Endopterygota</taxon>
        <taxon>Coleoptera</taxon>
        <taxon>Polyphaga</taxon>
        <taxon>Cucujiformia</taxon>
        <taxon>Tenebrionidae</taxon>
        <taxon>Tenebrio</taxon>
    </lineage>
</organism>
<dbReference type="GO" id="GO:0005737">
    <property type="term" value="C:cytoplasm"/>
    <property type="evidence" value="ECO:0007669"/>
    <property type="project" value="TreeGrafter"/>
</dbReference>
<dbReference type="InterPro" id="IPR057836">
    <property type="entry name" value="EF-hand_SWAP70_N"/>
</dbReference>
<dbReference type="PANTHER" id="PTHR14383">
    <property type="entry name" value="SWAP-70 RECOMBINASE"/>
    <property type="match status" value="1"/>
</dbReference>
<dbReference type="Pfam" id="PF00169">
    <property type="entry name" value="PH"/>
    <property type="match status" value="1"/>
</dbReference>
<dbReference type="Pfam" id="PF25530">
    <property type="entry name" value="EF-hand_SWAP70_N"/>
    <property type="match status" value="1"/>
</dbReference>
<dbReference type="SUPFAM" id="SSF50729">
    <property type="entry name" value="PH domain-like"/>
    <property type="match status" value="1"/>
</dbReference>
<feature type="domain" description="PH" evidence="2">
    <location>
        <begin position="218"/>
        <end position="309"/>
    </location>
</feature>